<gene>
    <name evidence="2" type="ORF">CB5_LOCUS13103</name>
</gene>
<feature type="region of interest" description="Disordered" evidence="1">
    <location>
        <begin position="169"/>
        <end position="201"/>
    </location>
</feature>
<feature type="compositionally biased region" description="Low complexity" evidence="1">
    <location>
        <begin position="289"/>
        <end position="313"/>
    </location>
</feature>
<dbReference type="AlphaFoldDB" id="A0A6V7PG98"/>
<evidence type="ECO:0000256" key="1">
    <source>
        <dbReference type="SAM" id="MobiDB-lite"/>
    </source>
</evidence>
<proteinExistence type="predicted"/>
<evidence type="ECO:0000313" key="2">
    <source>
        <dbReference type="EMBL" id="CAD1829892.1"/>
    </source>
</evidence>
<feature type="region of interest" description="Disordered" evidence="1">
    <location>
        <begin position="260"/>
        <end position="327"/>
    </location>
</feature>
<organism evidence="2">
    <name type="scientific">Ananas comosus var. bracteatus</name>
    <name type="common">red pineapple</name>
    <dbReference type="NCBI Taxonomy" id="296719"/>
    <lineage>
        <taxon>Eukaryota</taxon>
        <taxon>Viridiplantae</taxon>
        <taxon>Streptophyta</taxon>
        <taxon>Embryophyta</taxon>
        <taxon>Tracheophyta</taxon>
        <taxon>Spermatophyta</taxon>
        <taxon>Magnoliopsida</taxon>
        <taxon>Liliopsida</taxon>
        <taxon>Poales</taxon>
        <taxon>Bromeliaceae</taxon>
        <taxon>Bromelioideae</taxon>
        <taxon>Ananas</taxon>
    </lineage>
</organism>
<sequence>MYRYGVMAIPVQPSTLATSQPTRGSGLVISWDVYRYVSPCTGLIPLFFPLGAFPPWEKLGSLELSLLEVRSSTLVDFELCLRLHERAFRFGRGSGSRERFRLELASEGFGDRYMAGLGTHRAGPMPGPGRDMFTVPGTGVFTVPMDLEPSVPAAAVTDLDRGKGIATMYRRRGRSSTRDRAAPREMPEQAEPSARPEASAPPDLREQLAALTEVIKQQGVLLQRMCETVTQWSGGEPGASVQQTLWVEHGGISVQERTMALGQSQDKKRPFQDDSGQTSRRCPPRPPRSRSQGRGSSGRQRSRGSRQQGPSPRTLQCVICGGPHWPR</sequence>
<accession>A0A6V7PG98</accession>
<protein>
    <submittedName>
        <fullName evidence="2">Uncharacterized protein</fullName>
    </submittedName>
</protein>
<feature type="compositionally biased region" description="Low complexity" evidence="1">
    <location>
        <begin position="189"/>
        <end position="201"/>
    </location>
</feature>
<name>A0A6V7PG98_ANACO</name>
<feature type="compositionally biased region" description="Basic and acidic residues" evidence="1">
    <location>
        <begin position="176"/>
        <end position="187"/>
    </location>
</feature>
<dbReference type="EMBL" id="LR862130">
    <property type="protein sequence ID" value="CAD1829892.1"/>
    <property type="molecule type" value="Genomic_DNA"/>
</dbReference>
<reference evidence="2" key="1">
    <citation type="submission" date="2020-07" db="EMBL/GenBank/DDBJ databases">
        <authorList>
            <person name="Lin J."/>
        </authorList>
    </citation>
    <scope>NUCLEOTIDE SEQUENCE</scope>
</reference>